<name>A0A2T7PFB9_POMCA</name>
<dbReference type="GO" id="GO:0016020">
    <property type="term" value="C:membrane"/>
    <property type="evidence" value="ECO:0007669"/>
    <property type="project" value="UniProtKB-SubCell"/>
</dbReference>
<keyword evidence="4" id="KW-0297">G-protein coupled receptor</keyword>
<evidence type="ECO:0000259" key="9">
    <source>
        <dbReference type="PROSITE" id="PS50262"/>
    </source>
</evidence>
<comment type="subcellular location">
    <subcellularLocation>
        <location evidence="1">Membrane</location>
        <topology evidence="1">Multi-pass membrane protein</topology>
    </subcellularLocation>
</comment>
<evidence type="ECO:0000256" key="1">
    <source>
        <dbReference type="ARBA" id="ARBA00004141"/>
    </source>
</evidence>
<proteinExistence type="predicted"/>
<feature type="transmembrane region" description="Helical" evidence="8">
    <location>
        <begin position="123"/>
        <end position="141"/>
    </location>
</feature>
<keyword evidence="5 8" id="KW-0472">Membrane</keyword>
<keyword evidence="7" id="KW-0807">Transducer</keyword>
<dbReference type="PANTHER" id="PTHR24243:SF208">
    <property type="entry name" value="PYROKININ-1 RECEPTOR"/>
    <property type="match status" value="1"/>
</dbReference>
<feature type="transmembrane region" description="Helical" evidence="8">
    <location>
        <begin position="161"/>
        <end position="188"/>
    </location>
</feature>
<dbReference type="EMBL" id="PZQS01000004">
    <property type="protein sequence ID" value="PVD32122.1"/>
    <property type="molecule type" value="Genomic_DNA"/>
</dbReference>
<dbReference type="InterPro" id="IPR000276">
    <property type="entry name" value="GPCR_Rhodpsn"/>
</dbReference>
<protein>
    <recommendedName>
        <fullName evidence="9">G-protein coupled receptors family 1 profile domain-containing protein</fullName>
    </recommendedName>
</protein>
<accession>A0A2T7PFB9</accession>
<feature type="domain" description="G-protein coupled receptors family 1 profile" evidence="9">
    <location>
        <begin position="102"/>
        <end position="204"/>
    </location>
</feature>
<feature type="transmembrane region" description="Helical" evidence="8">
    <location>
        <begin position="84"/>
        <end position="111"/>
    </location>
</feature>
<keyword evidence="3 8" id="KW-1133">Transmembrane helix</keyword>
<evidence type="ECO:0000256" key="8">
    <source>
        <dbReference type="SAM" id="Phobius"/>
    </source>
</evidence>
<comment type="caution">
    <text evidence="10">The sequence shown here is derived from an EMBL/GenBank/DDBJ whole genome shotgun (WGS) entry which is preliminary data.</text>
</comment>
<keyword evidence="2 8" id="KW-0812">Transmembrane</keyword>
<evidence type="ECO:0000256" key="6">
    <source>
        <dbReference type="ARBA" id="ARBA00023170"/>
    </source>
</evidence>
<evidence type="ECO:0000256" key="7">
    <source>
        <dbReference type="ARBA" id="ARBA00023224"/>
    </source>
</evidence>
<dbReference type="AlphaFoldDB" id="A0A2T7PFB9"/>
<dbReference type="SUPFAM" id="SSF81321">
    <property type="entry name" value="Family A G protein-coupled receptor-like"/>
    <property type="match status" value="1"/>
</dbReference>
<keyword evidence="11" id="KW-1185">Reference proteome</keyword>
<evidence type="ECO:0000256" key="2">
    <source>
        <dbReference type="ARBA" id="ARBA00022692"/>
    </source>
</evidence>
<evidence type="ECO:0000256" key="5">
    <source>
        <dbReference type="ARBA" id="ARBA00023136"/>
    </source>
</evidence>
<organism evidence="10 11">
    <name type="scientific">Pomacea canaliculata</name>
    <name type="common">Golden apple snail</name>
    <dbReference type="NCBI Taxonomy" id="400727"/>
    <lineage>
        <taxon>Eukaryota</taxon>
        <taxon>Metazoa</taxon>
        <taxon>Spiralia</taxon>
        <taxon>Lophotrochozoa</taxon>
        <taxon>Mollusca</taxon>
        <taxon>Gastropoda</taxon>
        <taxon>Caenogastropoda</taxon>
        <taxon>Architaenioglossa</taxon>
        <taxon>Ampullarioidea</taxon>
        <taxon>Ampullariidae</taxon>
        <taxon>Pomacea</taxon>
    </lineage>
</organism>
<evidence type="ECO:0000256" key="3">
    <source>
        <dbReference type="ARBA" id="ARBA00022989"/>
    </source>
</evidence>
<dbReference type="GO" id="GO:0004930">
    <property type="term" value="F:G protein-coupled receptor activity"/>
    <property type="evidence" value="ECO:0007669"/>
    <property type="project" value="UniProtKB-KW"/>
</dbReference>
<dbReference type="PROSITE" id="PS50262">
    <property type="entry name" value="G_PROTEIN_RECEP_F1_2"/>
    <property type="match status" value="1"/>
</dbReference>
<gene>
    <name evidence="10" type="ORF">C0Q70_07550</name>
</gene>
<keyword evidence="6" id="KW-0675">Receptor</keyword>
<dbReference type="PRINTS" id="PR00237">
    <property type="entry name" value="GPCRRHODOPSN"/>
</dbReference>
<dbReference type="Gene3D" id="1.20.1070.10">
    <property type="entry name" value="Rhodopsin 7-helix transmembrane proteins"/>
    <property type="match status" value="1"/>
</dbReference>
<reference evidence="10 11" key="1">
    <citation type="submission" date="2018-04" db="EMBL/GenBank/DDBJ databases">
        <title>The genome of golden apple snail Pomacea canaliculata provides insight into stress tolerance and invasive adaptation.</title>
        <authorList>
            <person name="Liu C."/>
            <person name="Liu B."/>
            <person name="Ren Y."/>
            <person name="Zhang Y."/>
            <person name="Wang H."/>
            <person name="Li S."/>
            <person name="Jiang F."/>
            <person name="Yin L."/>
            <person name="Zhang G."/>
            <person name="Qian W."/>
            <person name="Fan W."/>
        </authorList>
    </citation>
    <scope>NUCLEOTIDE SEQUENCE [LARGE SCALE GENOMIC DNA]</scope>
    <source>
        <strain evidence="10">SZHN2017</strain>
        <tissue evidence="10">Muscle</tissue>
    </source>
</reference>
<dbReference type="CDD" id="cd00637">
    <property type="entry name" value="7tm_classA_rhodopsin-like"/>
    <property type="match status" value="1"/>
</dbReference>
<dbReference type="InterPro" id="IPR017452">
    <property type="entry name" value="GPCR_Rhodpsn_7TM"/>
</dbReference>
<evidence type="ECO:0000313" key="11">
    <source>
        <dbReference type="Proteomes" id="UP000245119"/>
    </source>
</evidence>
<dbReference type="PANTHER" id="PTHR24243">
    <property type="entry name" value="G-PROTEIN COUPLED RECEPTOR"/>
    <property type="match status" value="1"/>
</dbReference>
<evidence type="ECO:0000256" key="4">
    <source>
        <dbReference type="ARBA" id="ARBA00023040"/>
    </source>
</evidence>
<evidence type="ECO:0000313" key="10">
    <source>
        <dbReference type="EMBL" id="PVD32122.1"/>
    </source>
</evidence>
<sequence length="249" mass="27013">MATNKTYNTTYSAKTAANGMQNFSGPTSTSAVEMSTESTNKPHFTYDEWSSTEMTSETSYPSMTYAKSDTGQNMSSTCGYKTAFIWPVLTYIGILMVISLVGNSLVLMIFTCRWRSSKGATKVYICSLAIIDLASTVLVMPRELLVLTSYCPSQHGLSLDLDAYCVTTIVGTFTCHVASGCVLLLIALRRLMKFRGDNRASGDPSAVPADLSLQRRHAAYHHGSRGKGHVVGRLHLGLRVLVADAGAVR</sequence>
<dbReference type="Proteomes" id="UP000245119">
    <property type="component" value="Linkage Group LG4"/>
</dbReference>